<dbReference type="AlphaFoldDB" id="A0A432MCK2"/>
<keyword evidence="1" id="KW-0812">Transmembrane</keyword>
<evidence type="ECO:0008006" key="4">
    <source>
        <dbReference type="Google" id="ProtNLM"/>
    </source>
</evidence>
<evidence type="ECO:0000313" key="3">
    <source>
        <dbReference type="Proteomes" id="UP000280296"/>
    </source>
</evidence>
<sequence length="593" mass="63568">MGTDAPPEPAPYHREPGARWFSWGIWASLLAADLALVARLGPTVPLVDDYALVPAMVGAQPISLEWLWSEHNDHRLPLPRLVLLGLFRATSNDFHSGMYLNVITLGLGAAGMMAAASRVRGGASYSDAVFPLLLMHWGHQNNLLWNWQVGFSIPVTTACLLTALIASRGHRPGAGTLGMIGVGLVILPMCGGAELPMAPAVAAWLVGLAIARGASGGIRHAWPPLAAAAPGSALTALYFVNFQATETAASPARLEELARTAVQFLAIGLGPVAARAWLAFGLAVIGLVLATLVPLLAAMRRPGDRTRASGMLAVLAGFGLLAAGASWGRAGTSELAGLELRYVTLLSPLPGACLLVWTLFARPGPSRFVSMGLLSAVLVLSWPNMELGFEEAKRRKAQSDAVVADIDAGLPQSLVIRRNTPWLHFSHKLMGAVLPLLREAKIPPFDRLRPDPPTEPLRLDPEPDGMELARSLGPGTVEVIGPDPWLVFELPRPVFVVGLVLRYDHDNGTREPARFKLSWRREGQEGFPPSQEFRYWTMPSGTDQEIVIWIDEPMNALRLQPDNKPCSFRVRELTLLVPSGPGASAVRASGPAG</sequence>
<dbReference type="Proteomes" id="UP000280296">
    <property type="component" value="Unassembled WGS sequence"/>
</dbReference>
<reference evidence="2 3" key="2">
    <citation type="submission" date="2019-01" db="EMBL/GenBank/DDBJ databases">
        <title>Tautonia sociabilis, a novel thermotolerant planctomycete of Isosphaeraceae family, isolated from a 4000 m deep subterranean habitat.</title>
        <authorList>
            <person name="Kovaleva O.L."/>
            <person name="Elcheninov A.G."/>
            <person name="Van Heerden E."/>
            <person name="Toshchakov S.V."/>
            <person name="Novikov A."/>
            <person name="Bonch-Osmolovskaya E.A."/>
            <person name="Kublanov I.V."/>
        </authorList>
    </citation>
    <scope>NUCLEOTIDE SEQUENCE [LARGE SCALE GENOMIC DNA]</scope>
    <source>
        <strain evidence="2 3">GM2012</strain>
    </source>
</reference>
<evidence type="ECO:0000256" key="1">
    <source>
        <dbReference type="SAM" id="Phobius"/>
    </source>
</evidence>
<feature type="transmembrane region" description="Helical" evidence="1">
    <location>
        <begin position="276"/>
        <end position="298"/>
    </location>
</feature>
<feature type="transmembrane region" description="Helical" evidence="1">
    <location>
        <begin position="145"/>
        <end position="166"/>
    </location>
</feature>
<feature type="transmembrane region" description="Helical" evidence="1">
    <location>
        <begin position="20"/>
        <end position="38"/>
    </location>
</feature>
<feature type="transmembrane region" description="Helical" evidence="1">
    <location>
        <begin position="310"/>
        <end position="328"/>
    </location>
</feature>
<reference evidence="2 3" key="1">
    <citation type="submission" date="2018-12" db="EMBL/GenBank/DDBJ databases">
        <authorList>
            <person name="Toschakov S.V."/>
        </authorList>
    </citation>
    <scope>NUCLEOTIDE SEQUENCE [LARGE SCALE GENOMIC DNA]</scope>
    <source>
        <strain evidence="2 3">GM2012</strain>
    </source>
</reference>
<dbReference type="EMBL" id="RYZH01000079">
    <property type="protein sequence ID" value="RUL81992.1"/>
    <property type="molecule type" value="Genomic_DNA"/>
</dbReference>
<evidence type="ECO:0000313" key="2">
    <source>
        <dbReference type="EMBL" id="RUL81992.1"/>
    </source>
</evidence>
<keyword evidence="1" id="KW-1133">Transmembrane helix</keyword>
<keyword evidence="3" id="KW-1185">Reference proteome</keyword>
<feature type="transmembrane region" description="Helical" evidence="1">
    <location>
        <begin position="98"/>
        <end position="116"/>
    </location>
</feature>
<dbReference type="RefSeq" id="WP_126728022.1">
    <property type="nucleotide sequence ID" value="NZ_RYZH01000079.1"/>
</dbReference>
<organism evidence="2 3">
    <name type="scientific">Tautonia sociabilis</name>
    <dbReference type="NCBI Taxonomy" id="2080755"/>
    <lineage>
        <taxon>Bacteria</taxon>
        <taxon>Pseudomonadati</taxon>
        <taxon>Planctomycetota</taxon>
        <taxon>Planctomycetia</taxon>
        <taxon>Isosphaerales</taxon>
        <taxon>Isosphaeraceae</taxon>
        <taxon>Tautonia</taxon>
    </lineage>
</organism>
<feature type="transmembrane region" description="Helical" evidence="1">
    <location>
        <begin position="173"/>
        <end position="189"/>
    </location>
</feature>
<comment type="caution">
    <text evidence="2">The sequence shown here is derived from an EMBL/GenBank/DDBJ whole genome shotgun (WGS) entry which is preliminary data.</text>
</comment>
<proteinExistence type="predicted"/>
<keyword evidence="1" id="KW-0472">Membrane</keyword>
<feature type="transmembrane region" description="Helical" evidence="1">
    <location>
        <begin position="368"/>
        <end position="385"/>
    </location>
</feature>
<feature type="transmembrane region" description="Helical" evidence="1">
    <location>
        <begin position="340"/>
        <end position="361"/>
    </location>
</feature>
<dbReference type="OrthoDB" id="243826at2"/>
<accession>A0A432MCK2</accession>
<name>A0A432MCK2_9BACT</name>
<gene>
    <name evidence="2" type="ORF">TsocGM_24110</name>
</gene>
<protein>
    <recommendedName>
        <fullName evidence="4">Glycosyltransferase RgtA/B/C/D-like domain-containing protein</fullName>
    </recommendedName>
</protein>